<evidence type="ECO:0000256" key="6">
    <source>
        <dbReference type="ARBA" id="ARBA00023002"/>
    </source>
</evidence>
<keyword evidence="11" id="KW-1185">Reference proteome</keyword>
<feature type="domain" description="Cytochrome c" evidence="9">
    <location>
        <begin position="201"/>
        <end position="324"/>
    </location>
</feature>
<keyword evidence="7 8" id="KW-0408">Iron</keyword>
<organism evidence="10 11">
    <name type="scientific">Leptospira kobayashii</name>
    <dbReference type="NCBI Taxonomy" id="1917830"/>
    <lineage>
        <taxon>Bacteria</taxon>
        <taxon>Pseudomonadati</taxon>
        <taxon>Spirochaetota</taxon>
        <taxon>Spirochaetia</taxon>
        <taxon>Leptospirales</taxon>
        <taxon>Leptospiraceae</taxon>
        <taxon>Leptospira</taxon>
    </lineage>
</organism>
<evidence type="ECO:0000256" key="8">
    <source>
        <dbReference type="PROSITE-ProRule" id="PRU00433"/>
    </source>
</evidence>
<name>A0ABN6KCP9_9LEPT</name>
<dbReference type="InterPro" id="IPR036909">
    <property type="entry name" value="Cyt_c-like_dom_sf"/>
</dbReference>
<keyword evidence="10" id="KW-0575">Peroxidase</keyword>
<dbReference type="PROSITE" id="PS51007">
    <property type="entry name" value="CYTC"/>
    <property type="match status" value="2"/>
</dbReference>
<dbReference type="InterPro" id="IPR009056">
    <property type="entry name" value="Cyt_c-like_dom"/>
</dbReference>
<evidence type="ECO:0000259" key="9">
    <source>
        <dbReference type="PROSITE" id="PS51007"/>
    </source>
</evidence>
<evidence type="ECO:0000256" key="4">
    <source>
        <dbReference type="ARBA" id="ARBA00022729"/>
    </source>
</evidence>
<sequence>MQIIDKIQFFSVIILSFFLIQCKGFKSNQDNLVTPSEVTSPTTNPITPEKIALGKMLFFDPRLSGSNWISCATCHNPSLGWSDGLPKGLGHGMQKLGRNSPTIINAGFGALQFWDGRAPSLEEQAKGPIQSPGEMNQNPEELVKELKKIPAYVDLFDKTFPKEGLTFDTIANAIASFERTVVSKNSPFDKWRSGDATAVNDSAKRGFDLFNSKAKCILCHQGFNFSDNGFHNIGLKEEEGVVDVGRFEHLPIKILKGAFKTPTLRDITLSGPYMHNGMYNSLEEVVEHYDRGGDNKENLSPNISPLGLSEEEKKDLVAFMKTLTGDPITILVPRLPQ</sequence>
<dbReference type="EMBL" id="AP025028">
    <property type="protein sequence ID" value="BDA78740.1"/>
    <property type="molecule type" value="Genomic_DNA"/>
</dbReference>
<evidence type="ECO:0000256" key="3">
    <source>
        <dbReference type="ARBA" id="ARBA00022723"/>
    </source>
</evidence>
<evidence type="ECO:0000256" key="7">
    <source>
        <dbReference type="ARBA" id="ARBA00023004"/>
    </source>
</evidence>
<dbReference type="InterPro" id="IPR051395">
    <property type="entry name" value="Cytochrome_c_Peroxidase/MauG"/>
</dbReference>
<protein>
    <submittedName>
        <fullName evidence="10">Cytochrome-c peroxidase</fullName>
    </submittedName>
</protein>
<keyword evidence="4" id="KW-0732">Signal</keyword>
<dbReference type="Proteomes" id="UP000245263">
    <property type="component" value="Chromosome 1"/>
</dbReference>
<dbReference type="Pfam" id="PF00034">
    <property type="entry name" value="Cytochrom_C"/>
    <property type="match status" value="1"/>
</dbReference>
<keyword evidence="6" id="KW-0560">Oxidoreductase</keyword>
<dbReference type="Gene3D" id="1.10.760.10">
    <property type="entry name" value="Cytochrome c-like domain"/>
    <property type="match status" value="2"/>
</dbReference>
<dbReference type="InterPro" id="IPR004852">
    <property type="entry name" value="Di-haem_cyt_c_peroxidsae"/>
</dbReference>
<proteinExistence type="predicted"/>
<evidence type="ECO:0000256" key="5">
    <source>
        <dbReference type="ARBA" id="ARBA00022764"/>
    </source>
</evidence>
<evidence type="ECO:0000313" key="10">
    <source>
        <dbReference type="EMBL" id="BDA78740.1"/>
    </source>
</evidence>
<keyword evidence="2 8" id="KW-0349">Heme</keyword>
<reference evidence="10 11" key="1">
    <citation type="submission" date="2021-08" db="EMBL/GenBank/DDBJ databases">
        <title>Complete genome sequence of Leptospira kobayashii strain E30.</title>
        <authorList>
            <person name="Nakao R."/>
            <person name="Nakamura S."/>
            <person name="Masuzawa T."/>
            <person name="Koizumi N."/>
        </authorList>
    </citation>
    <scope>NUCLEOTIDE SEQUENCE [LARGE SCALE GENOMIC DNA]</scope>
    <source>
        <strain evidence="10 11">E30</strain>
    </source>
</reference>
<keyword evidence="3 8" id="KW-0479">Metal-binding</keyword>
<evidence type="ECO:0000313" key="11">
    <source>
        <dbReference type="Proteomes" id="UP000245263"/>
    </source>
</evidence>
<dbReference type="Pfam" id="PF03150">
    <property type="entry name" value="CCP_MauG"/>
    <property type="match status" value="1"/>
</dbReference>
<comment type="subcellular location">
    <subcellularLocation>
        <location evidence="1">Periplasm</location>
    </subcellularLocation>
</comment>
<evidence type="ECO:0000256" key="2">
    <source>
        <dbReference type="ARBA" id="ARBA00022617"/>
    </source>
</evidence>
<gene>
    <name evidence="10" type="primary">mauG_2</name>
    <name evidence="10" type="ORF">LPTSP3_g16700</name>
</gene>
<dbReference type="GO" id="GO:0004601">
    <property type="term" value="F:peroxidase activity"/>
    <property type="evidence" value="ECO:0007669"/>
    <property type="project" value="UniProtKB-KW"/>
</dbReference>
<keyword evidence="5" id="KW-0574">Periplasm</keyword>
<feature type="domain" description="Cytochrome c" evidence="9">
    <location>
        <begin position="49"/>
        <end position="157"/>
    </location>
</feature>
<dbReference type="PIRSF" id="PIRSF000294">
    <property type="entry name" value="Cytochrome-c_peroxidase"/>
    <property type="match status" value="1"/>
</dbReference>
<dbReference type="PANTHER" id="PTHR30600">
    <property type="entry name" value="CYTOCHROME C PEROXIDASE-RELATED"/>
    <property type="match status" value="1"/>
</dbReference>
<dbReference type="SUPFAM" id="SSF46626">
    <property type="entry name" value="Cytochrome c"/>
    <property type="match status" value="2"/>
</dbReference>
<dbReference type="PANTHER" id="PTHR30600:SF10">
    <property type="entry name" value="BLL6722 PROTEIN"/>
    <property type="match status" value="1"/>
</dbReference>
<evidence type="ECO:0000256" key="1">
    <source>
        <dbReference type="ARBA" id="ARBA00004418"/>
    </source>
</evidence>
<dbReference type="InterPro" id="IPR026259">
    <property type="entry name" value="MauG/Cytc_peroxidase"/>
</dbReference>
<accession>A0ABN6KCP9</accession>